<organism evidence="1 2">
    <name type="scientific">Photobacterium damselae</name>
    <dbReference type="NCBI Taxonomy" id="38293"/>
    <lineage>
        <taxon>Bacteria</taxon>
        <taxon>Pseudomonadati</taxon>
        <taxon>Pseudomonadota</taxon>
        <taxon>Gammaproteobacteria</taxon>
        <taxon>Vibrionales</taxon>
        <taxon>Vibrionaceae</taxon>
        <taxon>Photobacterium</taxon>
    </lineage>
</organism>
<dbReference type="EMBL" id="PYMM01000001">
    <property type="protein sequence ID" value="PSU19108.1"/>
    <property type="molecule type" value="Genomic_DNA"/>
</dbReference>
<dbReference type="AlphaFoldDB" id="A0ABD6X8A5"/>
<name>A0ABD6X8A5_PHODM</name>
<comment type="caution">
    <text evidence="1">The sequence shown here is derived from an EMBL/GenBank/DDBJ whole genome shotgun (WGS) entry which is preliminary data.</text>
</comment>
<dbReference type="Proteomes" id="UP000241404">
    <property type="component" value="Unassembled WGS sequence"/>
</dbReference>
<evidence type="ECO:0000313" key="2">
    <source>
        <dbReference type="Proteomes" id="UP000241404"/>
    </source>
</evidence>
<accession>A0ABD6X8A5</accession>
<sequence length="202" mass="24056">MYHLKITQFKKYMTKLSHYIFLLSTSTFTYSASLDVIKELGNDLIINNHIFEGVIRDYQNDYVYLDRWDNKYAIIRETDSSNKERAIMTINTKNNTIDCIYQSFYTTYTHIRLGRAVCNLDLNINDFEQYQDIMDKYNIDTLSYDNPLIIDGLKLSRIELDNFIFLKNKKIKYDDIFFMYDNDKKISSIVIEENNKVSILSL</sequence>
<evidence type="ECO:0000313" key="1">
    <source>
        <dbReference type="EMBL" id="PSU19108.1"/>
    </source>
</evidence>
<proteinExistence type="predicted"/>
<dbReference type="RefSeq" id="WP_065171594.1">
    <property type="nucleotide sequence ID" value="NZ_LZFH01000014.1"/>
</dbReference>
<protein>
    <submittedName>
        <fullName evidence="1">Uncharacterized protein</fullName>
    </submittedName>
</protein>
<reference evidence="1 2" key="1">
    <citation type="submission" date="2018-03" db="EMBL/GenBank/DDBJ databases">
        <title>Whole genome sequencing of Histamine producing bacteria.</title>
        <authorList>
            <person name="Butler K."/>
        </authorList>
    </citation>
    <scope>NUCLEOTIDE SEQUENCE [LARGE SCALE GENOMIC DNA]</scope>
    <source>
        <strain evidence="1 2">BT-6</strain>
    </source>
</reference>
<gene>
    <name evidence="1" type="ORF">CTM90_03815</name>
</gene>